<reference evidence="7 8" key="1">
    <citation type="submission" date="2015-02" db="EMBL/GenBank/DDBJ databases">
        <title>Single-cell genomics of uncultivated deep-branching MTB reveals a conserved set of magnetosome genes.</title>
        <authorList>
            <person name="Kolinko S."/>
            <person name="Richter M."/>
            <person name="Glockner F.O."/>
            <person name="Brachmann A."/>
            <person name="Schuler D."/>
        </authorList>
    </citation>
    <scope>NUCLEOTIDE SEQUENCE [LARGE SCALE GENOMIC DNA]</scope>
    <source>
        <strain evidence="7">TM-1</strain>
    </source>
</reference>
<evidence type="ECO:0000256" key="2">
    <source>
        <dbReference type="ARBA" id="ARBA00012438"/>
    </source>
</evidence>
<evidence type="ECO:0000313" key="8">
    <source>
        <dbReference type="Proteomes" id="UP000033423"/>
    </source>
</evidence>
<dbReference type="SUPFAM" id="SSF47384">
    <property type="entry name" value="Homodimeric domain of signal transducing histidine kinase"/>
    <property type="match status" value="1"/>
</dbReference>
<keyword evidence="8" id="KW-1185">Reference proteome</keyword>
<dbReference type="EC" id="2.7.13.3" evidence="2"/>
<dbReference type="CDD" id="cd17536">
    <property type="entry name" value="REC_YesN-like"/>
    <property type="match status" value="2"/>
</dbReference>
<dbReference type="PANTHER" id="PTHR43547:SF2">
    <property type="entry name" value="HYBRID SIGNAL TRANSDUCTION HISTIDINE KINASE C"/>
    <property type="match status" value="1"/>
</dbReference>
<evidence type="ECO:0000256" key="1">
    <source>
        <dbReference type="ARBA" id="ARBA00000085"/>
    </source>
</evidence>
<dbReference type="InterPro" id="IPR004358">
    <property type="entry name" value="Sig_transdc_His_kin-like_C"/>
</dbReference>
<evidence type="ECO:0000259" key="6">
    <source>
        <dbReference type="PROSITE" id="PS50110"/>
    </source>
</evidence>
<name>A0A0F3GJ33_9BACT</name>
<feature type="domain" description="Response regulatory" evidence="6">
    <location>
        <begin position="7"/>
        <end position="121"/>
    </location>
</feature>
<feature type="domain" description="Response regulatory" evidence="6">
    <location>
        <begin position="135"/>
        <end position="249"/>
    </location>
</feature>
<dbReference type="InterPro" id="IPR036890">
    <property type="entry name" value="HATPase_C_sf"/>
</dbReference>
<dbReference type="SMART" id="SM00388">
    <property type="entry name" value="HisKA"/>
    <property type="match status" value="1"/>
</dbReference>
<dbReference type="Gene3D" id="1.10.287.130">
    <property type="match status" value="1"/>
</dbReference>
<dbReference type="PROSITE" id="PS50109">
    <property type="entry name" value="HIS_KIN"/>
    <property type="match status" value="1"/>
</dbReference>
<dbReference type="InterPro" id="IPR005467">
    <property type="entry name" value="His_kinase_dom"/>
</dbReference>
<protein>
    <recommendedName>
        <fullName evidence="2">histidine kinase</fullName>
        <ecNumber evidence="2">2.7.13.3</ecNumber>
    </recommendedName>
</protein>
<dbReference type="Pfam" id="PF00512">
    <property type="entry name" value="HisKA"/>
    <property type="match status" value="1"/>
</dbReference>
<feature type="domain" description="Histidine kinase" evidence="5">
    <location>
        <begin position="312"/>
        <end position="542"/>
    </location>
</feature>
<evidence type="ECO:0000313" key="7">
    <source>
        <dbReference type="EMBL" id="KJU81940.1"/>
    </source>
</evidence>
<keyword evidence="7" id="KW-0808">Transferase</keyword>
<dbReference type="Gene3D" id="3.40.50.2300">
    <property type="match status" value="2"/>
</dbReference>
<feature type="modified residue" description="4-aspartylphosphate" evidence="4">
    <location>
        <position position="184"/>
    </location>
</feature>
<dbReference type="PROSITE" id="PS50110">
    <property type="entry name" value="RESPONSE_REGULATORY"/>
    <property type="match status" value="2"/>
</dbReference>
<gene>
    <name evidence="7" type="ORF">MBAV_005868</name>
</gene>
<dbReference type="GO" id="GO:0000155">
    <property type="term" value="F:phosphorelay sensor kinase activity"/>
    <property type="evidence" value="ECO:0007669"/>
    <property type="project" value="InterPro"/>
</dbReference>
<dbReference type="InterPro" id="IPR011006">
    <property type="entry name" value="CheY-like_superfamily"/>
</dbReference>
<dbReference type="SMART" id="SM00387">
    <property type="entry name" value="HATPase_c"/>
    <property type="match status" value="1"/>
</dbReference>
<dbReference type="InterPro" id="IPR036097">
    <property type="entry name" value="HisK_dim/P_sf"/>
</dbReference>
<dbReference type="CDD" id="cd00082">
    <property type="entry name" value="HisKA"/>
    <property type="match status" value="1"/>
</dbReference>
<organism evidence="7 8">
    <name type="scientific">Candidatus Magnetobacterium bavaricum</name>
    <dbReference type="NCBI Taxonomy" id="29290"/>
    <lineage>
        <taxon>Bacteria</taxon>
        <taxon>Pseudomonadati</taxon>
        <taxon>Nitrospirota</taxon>
        <taxon>Thermodesulfovibrionia</taxon>
        <taxon>Thermodesulfovibrionales</taxon>
        <taxon>Candidatus Magnetobacteriaceae</taxon>
        <taxon>Candidatus Magnetobacterium</taxon>
    </lineage>
</organism>
<dbReference type="Pfam" id="PF02518">
    <property type="entry name" value="HATPase_c"/>
    <property type="match status" value="1"/>
</dbReference>
<dbReference type="EMBL" id="LACI01002484">
    <property type="protein sequence ID" value="KJU81940.1"/>
    <property type="molecule type" value="Genomic_DNA"/>
</dbReference>
<keyword evidence="7" id="KW-0418">Kinase</keyword>
<dbReference type="Gene3D" id="3.30.565.10">
    <property type="entry name" value="Histidine kinase-like ATPase, C-terminal domain"/>
    <property type="match status" value="1"/>
</dbReference>
<dbReference type="InterPro" id="IPR003661">
    <property type="entry name" value="HisK_dim/P_dom"/>
</dbReference>
<accession>A0A0F3GJ33</accession>
<evidence type="ECO:0000256" key="3">
    <source>
        <dbReference type="ARBA" id="ARBA00022553"/>
    </source>
</evidence>
<sequence length="549" mass="62280">MNTNKITVLIVDDDRIIREQLEKEVLRGFFNVEMAQDGETAINIIRRKEIGILLVDINLPDINGIDLIRKVKGIKSNCELIVITGYGNIDLAIQSLRNGAIDYIEKPINMDEFHAALGRAQEKLSEKDMLMSTSTILIIDDEEIVTRRLRSFFEREGYDVFTATSGISGIDIIEYNKIDVVITDIRMKDMDGIEVLKRAKSYYKDIECIMVTGVKDNEYAIKSLRAGAADYITKPVNLDELLLSVKKTVERINLNRTRLYRSRELKISSEIISRMNEELEKRIQERSKELDHIQAQLFQTSKLATLGEMSAGIAHEMNQPLGGIALVAKSFRKLLERDRLTKEEIESGLDDIETSVKRMSKIIQHIRTFARQDTLKFTEVDVVDTVEFAFSLLDEQLRLHEIEVIKEFAPCLPKIIGEPFQLEQVWINLITNARDAMNEKARQLNAKKTDSTDYNKCLKFSVQHDIDTASVVVSVSDNGIGMSPHVKERVLEPFFTTKEVGQATGLGLSISYGIIKSHKGRLEIYSTEGENAIIRVLLSTNYPQEDASA</sequence>
<dbReference type="InterPro" id="IPR001789">
    <property type="entry name" value="Sig_transdc_resp-reg_receiver"/>
</dbReference>
<proteinExistence type="predicted"/>
<dbReference type="Proteomes" id="UP000033423">
    <property type="component" value="Unassembled WGS sequence"/>
</dbReference>
<dbReference type="Pfam" id="PF00072">
    <property type="entry name" value="Response_reg"/>
    <property type="match status" value="2"/>
</dbReference>
<dbReference type="SUPFAM" id="SSF55874">
    <property type="entry name" value="ATPase domain of HSP90 chaperone/DNA topoisomerase II/histidine kinase"/>
    <property type="match status" value="1"/>
</dbReference>
<comment type="caution">
    <text evidence="7">The sequence shown here is derived from an EMBL/GenBank/DDBJ whole genome shotgun (WGS) entry which is preliminary data.</text>
</comment>
<dbReference type="PRINTS" id="PR00344">
    <property type="entry name" value="BCTRLSENSOR"/>
</dbReference>
<comment type="catalytic activity">
    <reaction evidence="1">
        <text>ATP + protein L-histidine = ADP + protein N-phospho-L-histidine.</text>
        <dbReference type="EC" id="2.7.13.3"/>
    </reaction>
</comment>
<dbReference type="PANTHER" id="PTHR43547">
    <property type="entry name" value="TWO-COMPONENT HISTIDINE KINASE"/>
    <property type="match status" value="1"/>
</dbReference>
<dbReference type="AlphaFoldDB" id="A0A0F3GJ33"/>
<keyword evidence="3 4" id="KW-0597">Phosphoprotein</keyword>
<dbReference type="SUPFAM" id="SSF52172">
    <property type="entry name" value="CheY-like"/>
    <property type="match status" value="2"/>
</dbReference>
<feature type="modified residue" description="4-aspartylphosphate" evidence="4">
    <location>
        <position position="56"/>
    </location>
</feature>
<evidence type="ECO:0000259" key="5">
    <source>
        <dbReference type="PROSITE" id="PS50109"/>
    </source>
</evidence>
<evidence type="ECO:0000256" key="4">
    <source>
        <dbReference type="PROSITE-ProRule" id="PRU00169"/>
    </source>
</evidence>
<dbReference type="SMART" id="SM00448">
    <property type="entry name" value="REC"/>
    <property type="match status" value="2"/>
</dbReference>
<dbReference type="InterPro" id="IPR003594">
    <property type="entry name" value="HATPase_dom"/>
</dbReference>